<evidence type="ECO:0000256" key="2">
    <source>
        <dbReference type="ARBA" id="ARBA00022428"/>
    </source>
</evidence>
<dbReference type="InterPro" id="IPR003773">
    <property type="entry name" value="Menaquinone_biosynth"/>
</dbReference>
<dbReference type="SUPFAM" id="SSF53850">
    <property type="entry name" value="Periplasmic binding protein-like II"/>
    <property type="match status" value="1"/>
</dbReference>
<evidence type="ECO:0000256" key="3">
    <source>
        <dbReference type="ARBA" id="ARBA00023239"/>
    </source>
</evidence>
<dbReference type="OrthoDB" id="9809439at2"/>
<evidence type="ECO:0000313" key="5">
    <source>
        <dbReference type="EMBL" id="ACV69695.1"/>
    </source>
</evidence>
<gene>
    <name evidence="4" type="primary">mqnD</name>
    <name evidence="5" type="ordered locus">Dret_2413</name>
</gene>
<dbReference type="STRING" id="485915.Dret_2413"/>
<dbReference type="PANTHER" id="PTHR37167">
    <property type="entry name" value="1,4-DIHYDROXY-6-NAPHTOATE SYNTHASE"/>
    <property type="match status" value="1"/>
</dbReference>
<keyword evidence="3 4" id="KW-0456">Lyase</keyword>
<feature type="active site" description="Proton acceptor" evidence="4">
    <location>
        <position position="159"/>
    </location>
</feature>
<comment type="catalytic activity">
    <reaction evidence="4">
        <text>cyclic dehypoxanthinylfutalosinate = 1,4-dihydroxy-6-naphthoate + dihydroxyacetone</text>
        <dbReference type="Rhea" id="RHEA:33087"/>
        <dbReference type="ChEBI" id="CHEBI:16016"/>
        <dbReference type="ChEBI" id="CHEBI:64254"/>
        <dbReference type="ChEBI" id="CHEBI:64270"/>
        <dbReference type="EC" id="4.1.99.29"/>
    </reaction>
</comment>
<dbReference type="Gene3D" id="3.40.190.10">
    <property type="entry name" value="Periplasmic binding protein-like II"/>
    <property type="match status" value="2"/>
</dbReference>
<reference evidence="6" key="1">
    <citation type="submission" date="2009-09" db="EMBL/GenBank/DDBJ databases">
        <title>The complete chromosome of Desulfohalobium retbaense DSM 5692.</title>
        <authorList>
            <consortium name="US DOE Joint Genome Institute (JGI-PGF)"/>
            <person name="Lucas S."/>
            <person name="Copeland A."/>
            <person name="Lapidus A."/>
            <person name="Glavina del Rio T."/>
            <person name="Dalin E."/>
            <person name="Tice H."/>
            <person name="Bruce D."/>
            <person name="Goodwin L."/>
            <person name="Pitluck S."/>
            <person name="Kyrpides N."/>
            <person name="Mavromatis K."/>
            <person name="Ivanova N."/>
            <person name="Mikhailova N."/>
            <person name="Munk A.C."/>
            <person name="Brettin T."/>
            <person name="Detter J.C."/>
            <person name="Han C."/>
            <person name="Tapia R."/>
            <person name="Larimer F."/>
            <person name="Land M."/>
            <person name="Hauser L."/>
            <person name="Markowitz V."/>
            <person name="Cheng J.-F."/>
            <person name="Hugenholtz P."/>
            <person name="Woyke T."/>
            <person name="Wu D."/>
            <person name="Spring S."/>
            <person name="Klenk H.-P."/>
            <person name="Eisen J.A."/>
        </authorList>
    </citation>
    <scope>NUCLEOTIDE SEQUENCE [LARGE SCALE GENOMIC DNA]</scope>
    <source>
        <strain evidence="6">DSM 5692</strain>
    </source>
</reference>
<evidence type="ECO:0000313" key="6">
    <source>
        <dbReference type="Proteomes" id="UP000001052"/>
    </source>
</evidence>
<dbReference type="PANTHER" id="PTHR37167:SF1">
    <property type="entry name" value="1,4-DIHYDROXY-6-NAPHTOATE SYNTHASE"/>
    <property type="match status" value="1"/>
</dbReference>
<accession>C8X5J8</accession>
<reference evidence="5 6" key="2">
    <citation type="journal article" date="2010" name="Stand. Genomic Sci.">
        <title>Complete genome sequence of Desulfohalobium retbaense type strain (HR(100)).</title>
        <authorList>
            <person name="Spring S."/>
            <person name="Nolan M."/>
            <person name="Lapidus A."/>
            <person name="Glavina Del Rio T."/>
            <person name="Copeland A."/>
            <person name="Tice H."/>
            <person name="Cheng J.F."/>
            <person name="Lucas S."/>
            <person name="Land M."/>
            <person name="Chen F."/>
            <person name="Bruce D."/>
            <person name="Goodwin L."/>
            <person name="Pitluck S."/>
            <person name="Ivanova N."/>
            <person name="Mavromatis K."/>
            <person name="Mikhailova N."/>
            <person name="Pati A."/>
            <person name="Chen A."/>
            <person name="Palaniappan K."/>
            <person name="Hauser L."/>
            <person name="Chang Y.J."/>
            <person name="Jeffries C.D."/>
            <person name="Munk C."/>
            <person name="Kiss H."/>
            <person name="Chain P."/>
            <person name="Han C."/>
            <person name="Brettin T."/>
            <person name="Detter J.C."/>
            <person name="Schuler E."/>
            <person name="Goker M."/>
            <person name="Rohde M."/>
            <person name="Bristow J."/>
            <person name="Eisen J.A."/>
            <person name="Markowitz V."/>
            <person name="Hugenholtz P."/>
            <person name="Kyrpides N.C."/>
            <person name="Klenk H.P."/>
        </authorList>
    </citation>
    <scope>NUCLEOTIDE SEQUENCE [LARGE SCALE GENOMIC DNA]</scope>
    <source>
        <strain evidence="5 6">DSM 5692</strain>
    </source>
</reference>
<dbReference type="HOGENOM" id="CLU_070326_0_0_7"/>
<dbReference type="eggNOG" id="COG2107">
    <property type="taxonomic scope" value="Bacteria"/>
</dbReference>
<comment type="similarity">
    <text evidence="4">Belongs to the MqnA/MqnD family. MqnD subfamily.</text>
</comment>
<dbReference type="CDD" id="cd13635">
    <property type="entry name" value="PBP2_Ttha1568_Mqnd"/>
    <property type="match status" value="1"/>
</dbReference>
<dbReference type="EMBL" id="CP001734">
    <property type="protein sequence ID" value="ACV69695.1"/>
    <property type="molecule type" value="Genomic_DNA"/>
</dbReference>
<feature type="binding site" evidence="4">
    <location>
        <begin position="70"/>
        <end position="72"/>
    </location>
    <ligand>
        <name>substrate</name>
    </ligand>
</feature>
<organism evidence="5 6">
    <name type="scientific">Desulfohalobium retbaense (strain ATCC 49708 / DSM 5692 / JCM 16813 / HR100)</name>
    <dbReference type="NCBI Taxonomy" id="485915"/>
    <lineage>
        <taxon>Bacteria</taxon>
        <taxon>Pseudomonadati</taxon>
        <taxon>Thermodesulfobacteriota</taxon>
        <taxon>Desulfovibrionia</taxon>
        <taxon>Desulfovibrionales</taxon>
        <taxon>Desulfohalobiaceae</taxon>
        <taxon>Desulfohalobium</taxon>
    </lineage>
</organism>
<dbReference type="InterPro" id="IPR030869">
    <property type="entry name" value="MqnD"/>
</dbReference>
<dbReference type="Pfam" id="PF02621">
    <property type="entry name" value="VitK2_biosynth"/>
    <property type="match status" value="1"/>
</dbReference>
<comment type="pathway">
    <text evidence="1 4">Quinol/quinone metabolism; menaquinone biosynthesis.</text>
</comment>
<dbReference type="HAMAP" id="MF_00996">
    <property type="entry name" value="MqnD"/>
    <property type="match status" value="1"/>
</dbReference>
<keyword evidence="6" id="KW-1185">Reference proteome</keyword>
<dbReference type="UniPathway" id="UPA00079"/>
<sequence length="286" mass="30570">MSSLCSTETSAQAGPPWRVAVSPCPNDTFIFAAWMLGLTVPDSGRPARFFWADVQDLNQQAAAGKRDVVKVSAVQGLALRQEYGILPCGGAFGLQAGPKVVKRPGRHPVRRVGVPGLQTTAYALLRGAWGPDFEPIPLRYDRIPKAVQDGAVDAGLLIHESALVFARYGLECALDLGAWWTAHSGGLPLPLGVILVHHRLGEAAQEAIAAVIQASLRRARTTPEAVWPLVQALAQEMDQATLQAHIDAYVNEFSLDHTSNGGDDALELLGQLVAPPEAAAQEPFRP</sequence>
<comment type="function">
    <text evidence="4">Catalyzes the conversion of cyclic dehypoxanthine futalosine (cyclic DHFL) into 1,4-dihydroxy-6-naphthoate, a step in the biosynthesis of menaquinone (MK, vitamin K2).</text>
</comment>
<dbReference type="RefSeq" id="WP_015752829.1">
    <property type="nucleotide sequence ID" value="NC_013223.1"/>
</dbReference>
<name>C8X5J8_DESRD</name>
<evidence type="ECO:0000256" key="1">
    <source>
        <dbReference type="ARBA" id="ARBA00004863"/>
    </source>
</evidence>
<dbReference type="AlphaFoldDB" id="C8X5J8"/>
<dbReference type="KEGG" id="drt:Dret_2413"/>
<dbReference type="GO" id="GO:0016830">
    <property type="term" value="F:carbon-carbon lyase activity"/>
    <property type="evidence" value="ECO:0007669"/>
    <property type="project" value="UniProtKB-UniRule"/>
</dbReference>
<proteinExistence type="inferred from homology"/>
<protein>
    <recommendedName>
        <fullName evidence="4">1,4-dihydroxy-6-naphtoate synthase</fullName>
        <ecNumber evidence="4">4.1.99.29</ecNumber>
    </recommendedName>
    <alternativeName>
        <fullName evidence="4">Menaquinone biosynthetic enzyme MqnD</fullName>
    </alternativeName>
</protein>
<dbReference type="EC" id="4.1.99.29" evidence="4"/>
<dbReference type="GO" id="GO:0009234">
    <property type="term" value="P:menaquinone biosynthetic process"/>
    <property type="evidence" value="ECO:0007669"/>
    <property type="project" value="UniProtKB-UniRule"/>
</dbReference>
<dbReference type="Proteomes" id="UP000001052">
    <property type="component" value="Chromosome"/>
</dbReference>
<keyword evidence="2 4" id="KW-0474">Menaquinone biosynthesis</keyword>
<feature type="binding site" evidence="4">
    <location>
        <begin position="120"/>
        <end position="121"/>
    </location>
    <ligand>
        <name>substrate</name>
    </ligand>
</feature>
<evidence type="ECO:0000256" key="4">
    <source>
        <dbReference type="HAMAP-Rule" id="MF_00996"/>
    </source>
</evidence>